<evidence type="ECO:0000313" key="2">
    <source>
        <dbReference type="EMBL" id="KAJ4432789.1"/>
    </source>
</evidence>
<comment type="caution">
    <text evidence="2">The sequence shown here is derived from an EMBL/GenBank/DDBJ whole genome shotgun (WGS) entry which is preliminary data.</text>
</comment>
<evidence type="ECO:0000256" key="1">
    <source>
        <dbReference type="SAM" id="MobiDB-lite"/>
    </source>
</evidence>
<evidence type="ECO:0000313" key="3">
    <source>
        <dbReference type="Proteomes" id="UP001148838"/>
    </source>
</evidence>
<dbReference type="EMBL" id="JAJSOF020000029">
    <property type="protein sequence ID" value="KAJ4432789.1"/>
    <property type="molecule type" value="Genomic_DNA"/>
</dbReference>
<reference evidence="2 3" key="1">
    <citation type="journal article" date="2022" name="Allergy">
        <title>Genome assembly and annotation of Periplaneta americana reveal a comprehensive cockroach allergen profile.</title>
        <authorList>
            <person name="Wang L."/>
            <person name="Xiong Q."/>
            <person name="Saelim N."/>
            <person name="Wang L."/>
            <person name="Nong W."/>
            <person name="Wan A.T."/>
            <person name="Shi M."/>
            <person name="Liu X."/>
            <person name="Cao Q."/>
            <person name="Hui J.H.L."/>
            <person name="Sookrung N."/>
            <person name="Leung T.F."/>
            <person name="Tungtrongchitr A."/>
            <person name="Tsui S.K.W."/>
        </authorList>
    </citation>
    <scope>NUCLEOTIDE SEQUENCE [LARGE SCALE GENOMIC DNA]</scope>
    <source>
        <strain evidence="2">PWHHKU_190912</strain>
    </source>
</reference>
<feature type="region of interest" description="Disordered" evidence="1">
    <location>
        <begin position="243"/>
        <end position="311"/>
    </location>
</feature>
<feature type="compositionally biased region" description="Basic and acidic residues" evidence="1">
    <location>
        <begin position="263"/>
        <end position="296"/>
    </location>
</feature>
<accession>A0ABQ8SF90</accession>
<dbReference type="Proteomes" id="UP001148838">
    <property type="component" value="Unassembled WGS sequence"/>
</dbReference>
<sequence length="325" mass="36883">MVKDGFSVTVVISDFVKHAKAFQNTERTLIVWTVGESPSNPELKNRVMRKVCQKEAQTSTSLQIILKIVIHTRQSCQHQLAMSHIMEKEDSVIEKKVFAVSSGHEFEIQLARRFKEQAVSSISRITRAATIQQAITDFRVEVVDGEFKLTVRARSRLKCDPKQLIDRTFLTIVPYRHTLTEQLSGILKISLFFTRWIAIIQNSVKNPFVESSVNINDSTIQSNFELNSSTFQNYVIDYYCDSDDQSPNSGPTSTRAPRSTGDGARRGEERGGCDTLFRGREGKVKQLVTEEKDPEKSGYPLSSRHLSTDRELSRNYGLVINTTRK</sequence>
<protein>
    <submittedName>
        <fullName evidence="2">Uncharacterized protein</fullName>
    </submittedName>
</protein>
<feature type="compositionally biased region" description="Polar residues" evidence="1">
    <location>
        <begin position="245"/>
        <end position="257"/>
    </location>
</feature>
<name>A0ABQ8SF90_PERAM</name>
<gene>
    <name evidence="2" type="ORF">ANN_21428</name>
</gene>
<keyword evidence="3" id="KW-1185">Reference proteome</keyword>
<proteinExistence type="predicted"/>
<organism evidence="2 3">
    <name type="scientific">Periplaneta americana</name>
    <name type="common">American cockroach</name>
    <name type="synonym">Blatta americana</name>
    <dbReference type="NCBI Taxonomy" id="6978"/>
    <lineage>
        <taxon>Eukaryota</taxon>
        <taxon>Metazoa</taxon>
        <taxon>Ecdysozoa</taxon>
        <taxon>Arthropoda</taxon>
        <taxon>Hexapoda</taxon>
        <taxon>Insecta</taxon>
        <taxon>Pterygota</taxon>
        <taxon>Neoptera</taxon>
        <taxon>Polyneoptera</taxon>
        <taxon>Dictyoptera</taxon>
        <taxon>Blattodea</taxon>
        <taxon>Blattoidea</taxon>
        <taxon>Blattidae</taxon>
        <taxon>Blattinae</taxon>
        <taxon>Periplaneta</taxon>
    </lineage>
</organism>